<evidence type="ECO:0000313" key="2">
    <source>
        <dbReference type="EMBL" id="CAD8617303.1"/>
    </source>
</evidence>
<feature type="compositionally biased region" description="Polar residues" evidence="1">
    <location>
        <begin position="520"/>
        <end position="529"/>
    </location>
</feature>
<name>A0A7S0LP05_9EUKA</name>
<feature type="region of interest" description="Disordered" evidence="1">
    <location>
        <begin position="204"/>
        <end position="223"/>
    </location>
</feature>
<proteinExistence type="predicted"/>
<evidence type="ECO:0008006" key="3">
    <source>
        <dbReference type="Google" id="ProtNLM"/>
    </source>
</evidence>
<gene>
    <name evidence="2" type="ORF">CPEL01642_LOCUS20684</name>
</gene>
<evidence type="ECO:0000256" key="1">
    <source>
        <dbReference type="SAM" id="MobiDB-lite"/>
    </source>
</evidence>
<organism evidence="2">
    <name type="scientific">Coccolithus braarudii</name>
    <dbReference type="NCBI Taxonomy" id="221442"/>
    <lineage>
        <taxon>Eukaryota</taxon>
        <taxon>Haptista</taxon>
        <taxon>Haptophyta</taxon>
        <taxon>Prymnesiophyceae</taxon>
        <taxon>Coccolithales</taxon>
        <taxon>Coccolithaceae</taxon>
        <taxon>Coccolithus</taxon>
    </lineage>
</organism>
<reference evidence="2" key="1">
    <citation type="submission" date="2021-01" db="EMBL/GenBank/DDBJ databases">
        <authorList>
            <person name="Corre E."/>
            <person name="Pelletier E."/>
            <person name="Niang G."/>
            <person name="Scheremetjew M."/>
            <person name="Finn R."/>
            <person name="Kale V."/>
            <person name="Holt S."/>
            <person name="Cochrane G."/>
            <person name="Meng A."/>
            <person name="Brown T."/>
            <person name="Cohen L."/>
        </authorList>
    </citation>
    <scope>NUCLEOTIDE SEQUENCE</scope>
    <source>
        <strain evidence="2">PLY182g</strain>
    </source>
</reference>
<sequence>MVRKRSATSAPSSSYFTPGWVAREVEARRIMGATATLGIRALREGVAATKYGRSGKSQKSVVLRLSPDDQVLTWETHGLAKLKKKATKRSIRMIDLVEILFGVESAAMRRTPSSLEHVSASLVLRASLPAPPSASGGPTRLSSSDARDTLDLTIEDEEHFGLFVAAMRALIARHAKNQPEARAVTQRERDALQAEVEQLRRALAEQQSRAEVPLPTEGAKGHERVMSTVPSASLGCTGAPVPDGGAHSAAPGEEEFAAEESEPPNASAKEVLEAASAGADALNAPPVTEAAAAPSDVGDVAISDDAVEGAAAADSTSFACGDGAASTAGAVGAADAVAGTQLALRDCTDDDIGAEGVDGSSTSLVVLGASEGRATAELADDVESEEEEDSDDDLSSLALLMSPSASSAAVSQETQEELERRILRLEALLAAGAHPSAAADEEASFPGANAGAGQINPFGEPPTIGPEAEAEHLFSGDAQPARAEDAADALFADGDAHQGAATAASALFGAADDQVDSDPNPFSSASGDGTRSHWPAACRNPFAELAQPACVMNPFEES</sequence>
<dbReference type="Gene3D" id="2.30.29.30">
    <property type="entry name" value="Pleckstrin-homology domain (PH domain)/Phosphotyrosine-binding domain (PTB)"/>
    <property type="match status" value="1"/>
</dbReference>
<feature type="compositionally biased region" description="Acidic residues" evidence="1">
    <location>
        <begin position="252"/>
        <end position="262"/>
    </location>
</feature>
<accession>A0A7S0LP05</accession>
<feature type="region of interest" description="Disordered" evidence="1">
    <location>
        <begin position="512"/>
        <end position="533"/>
    </location>
</feature>
<feature type="region of interest" description="Disordered" evidence="1">
    <location>
        <begin position="438"/>
        <end position="467"/>
    </location>
</feature>
<dbReference type="EMBL" id="HBEY01043226">
    <property type="protein sequence ID" value="CAD8617303.1"/>
    <property type="molecule type" value="Transcribed_RNA"/>
</dbReference>
<protein>
    <recommendedName>
        <fullName evidence="3">PH domain-containing protein</fullName>
    </recommendedName>
</protein>
<dbReference type="InterPro" id="IPR011993">
    <property type="entry name" value="PH-like_dom_sf"/>
</dbReference>
<feature type="region of interest" description="Disordered" evidence="1">
    <location>
        <begin position="230"/>
        <end position="267"/>
    </location>
</feature>
<dbReference type="AlphaFoldDB" id="A0A7S0LP05"/>